<proteinExistence type="predicted"/>
<reference evidence="3 4" key="1">
    <citation type="submission" date="2015-01" db="EMBL/GenBank/DDBJ databases">
        <title>The Genome Sequence of Rhinocladiella mackenzie CBS 650.93.</title>
        <authorList>
            <consortium name="The Broad Institute Genomics Platform"/>
            <person name="Cuomo C."/>
            <person name="de Hoog S."/>
            <person name="Gorbushina A."/>
            <person name="Stielow B."/>
            <person name="Teixiera M."/>
            <person name="Abouelleil A."/>
            <person name="Chapman S.B."/>
            <person name="Priest M."/>
            <person name="Young S.K."/>
            <person name="Wortman J."/>
            <person name="Nusbaum C."/>
            <person name="Birren B."/>
        </authorList>
    </citation>
    <scope>NUCLEOTIDE SEQUENCE [LARGE SCALE GENOMIC DNA]</scope>
    <source>
        <strain evidence="3 4">CBS 650.93</strain>
    </source>
</reference>
<evidence type="ECO:0000313" key="4">
    <source>
        <dbReference type="Proteomes" id="UP000053617"/>
    </source>
</evidence>
<dbReference type="Proteomes" id="UP000053617">
    <property type="component" value="Unassembled WGS sequence"/>
</dbReference>
<accession>A0A0D2J522</accession>
<dbReference type="HOGENOM" id="CLU_037437_1_0_1"/>
<evidence type="ECO:0000256" key="1">
    <source>
        <dbReference type="SAM" id="MobiDB-lite"/>
    </source>
</evidence>
<dbReference type="GeneID" id="25295719"/>
<dbReference type="OrthoDB" id="5521299at2759"/>
<dbReference type="RefSeq" id="XP_013271231.1">
    <property type="nucleotide sequence ID" value="XM_013415777.1"/>
</dbReference>
<feature type="region of interest" description="Disordered" evidence="1">
    <location>
        <begin position="157"/>
        <end position="176"/>
    </location>
</feature>
<dbReference type="EMBL" id="KN847479">
    <property type="protein sequence ID" value="KIX04095.1"/>
    <property type="molecule type" value="Genomic_DNA"/>
</dbReference>
<protein>
    <recommendedName>
        <fullName evidence="2">LYR motif-containing protein Cup1-like N-terminal domain-containing protein</fullName>
    </recommendedName>
</protein>
<keyword evidence="4" id="KW-1185">Reference proteome</keyword>
<dbReference type="AlphaFoldDB" id="A0A0D2J522"/>
<evidence type="ECO:0000313" key="3">
    <source>
        <dbReference type="EMBL" id="KIX04095.1"/>
    </source>
</evidence>
<name>A0A0D2J522_9EURO</name>
<evidence type="ECO:0000259" key="2">
    <source>
        <dbReference type="Pfam" id="PF20263"/>
    </source>
</evidence>
<feature type="domain" description="LYR motif-containing protein Cup1-like N-terminal" evidence="2">
    <location>
        <begin position="8"/>
        <end position="104"/>
    </location>
</feature>
<sequence>MTTNPLHLYRALLRECTYLALPRCRTFMKNYVLHSFRRYLPKYKPAGRTRTGREIGFGRELRLLHSGRKFLSMLRRANEGHTGPLERVLRMTYGRMGPRRYWLLESFVASESSSPEFSPSDSRPVEKYSKEWEPPSRLMALVKSQSVQQAQFENGVPKVKPRFNPPATNRWGKPLPKSRYKNLKHKWYNENLDAVLPPLPETEYNELRDMVTGKRDMPALIPRRAKAQTSEEGKEQEELMKQSSLILDGPKPGLRGKDFRVDQPHKITPRLLRRHLARVVLKRTPLVKAALPDKNKQDLVFFWHDGTSYDILQKEKVTVPLTQRQLDLLFG</sequence>
<dbReference type="CDD" id="cd20273">
    <property type="entry name" value="Complex1_LYR_unchar"/>
    <property type="match status" value="1"/>
</dbReference>
<organism evidence="3 4">
    <name type="scientific">Rhinocladiella mackenziei CBS 650.93</name>
    <dbReference type="NCBI Taxonomy" id="1442369"/>
    <lineage>
        <taxon>Eukaryota</taxon>
        <taxon>Fungi</taxon>
        <taxon>Dikarya</taxon>
        <taxon>Ascomycota</taxon>
        <taxon>Pezizomycotina</taxon>
        <taxon>Eurotiomycetes</taxon>
        <taxon>Chaetothyriomycetidae</taxon>
        <taxon>Chaetothyriales</taxon>
        <taxon>Herpotrichiellaceae</taxon>
        <taxon>Rhinocladiella</taxon>
    </lineage>
</organism>
<gene>
    <name evidence="3" type="ORF">Z518_07648</name>
</gene>
<dbReference type="Pfam" id="PF20263">
    <property type="entry name" value="LYRM2-like"/>
    <property type="match status" value="1"/>
</dbReference>
<dbReference type="InterPro" id="IPR046896">
    <property type="entry name" value="Cup1-like_N"/>
</dbReference>
<dbReference type="VEuPathDB" id="FungiDB:Z518_07648"/>